<dbReference type="OrthoDB" id="40068at10239"/>
<name>K7PBE1_9VIRU</name>
<evidence type="ECO:0000256" key="1">
    <source>
        <dbReference type="SAM" id="MobiDB-lite"/>
    </source>
</evidence>
<evidence type="ECO:0000313" key="2">
    <source>
        <dbReference type="EMBL" id="AFJ20419.1"/>
    </source>
</evidence>
<dbReference type="Proteomes" id="UP000118426">
    <property type="component" value="Segment"/>
</dbReference>
<sequence length="378" mass="43631">MSTNQQDGGASERWWDLKKLCDALNTLGGFVDREFLRILLLDRSRTLRDIIFDLHDSRRYQNDLNQFYTYGRTQTVFGQISSYIEAVLWERTESGDMPSADQVCEWMGRPVVSNWFGTPWYDVWRRSLLDCEDLSEIFHGLWLNRLPTECPITSPSDSDYVANQPPSSYLQESMPKQWLRGCQIVELGYLMGVYDMNPNMRSISPSVLKELIRTWKLPTHDGVSDGLFVFALRRSRGNTVAQRVKNFGHRVQLSSHLNIDLRLEDDDMWNPFDITAREFGPLYNALMKLVPRDKFGRVDLTANAWPAKVVKRVSSRTVSIKDAPTPQELLEYAKYTRRRLYGWSGDSSSEDDDDDVVYGPAVTDSDSDLDEICQYLLS</sequence>
<gene>
    <name evidence="2" type="ORF">CyHV1_ORF130</name>
</gene>
<protein>
    <submittedName>
        <fullName evidence="2">Protein ORF130</fullName>
    </submittedName>
</protein>
<reference evidence="2 3" key="1">
    <citation type="journal article" date="2013" name="J. Virol.">
        <title>Comparative genomics of carp herpesviruses.</title>
        <authorList>
            <person name="Davison A.J."/>
            <person name="Kurobe T."/>
            <person name="Gatherer D."/>
            <person name="Cunningham C."/>
            <person name="Korf I."/>
            <person name="Fukuda H."/>
            <person name="Hedrick R.P."/>
            <person name="Waltzek T.B."/>
        </authorList>
    </citation>
    <scope>NUCLEOTIDE SEQUENCE [LARGE SCALE GENOMIC DNA]</scope>
    <source>
        <strain evidence="2">NG-J1</strain>
    </source>
</reference>
<keyword evidence="3" id="KW-1185">Reference proteome</keyword>
<dbReference type="GeneID" id="14011272"/>
<accession>K7PBE1</accession>
<proteinExistence type="predicted"/>
<organism evidence="2 3">
    <name type="scientific">Cyprinid herpesvirus 1</name>
    <dbReference type="NCBI Taxonomy" id="317858"/>
    <lineage>
        <taxon>Viruses</taxon>
        <taxon>Duplodnaviria</taxon>
        <taxon>Heunggongvirae</taxon>
        <taxon>Peploviricota</taxon>
        <taxon>Herviviricetes</taxon>
        <taxon>Herpesvirales</taxon>
        <taxon>Alloherpesviridae</taxon>
        <taxon>Cyvirus</taxon>
        <taxon>Cyvirus cyprinidallo1</taxon>
    </lineage>
</organism>
<dbReference type="RefSeq" id="YP_007003786.1">
    <property type="nucleotide sequence ID" value="NC_019491.1"/>
</dbReference>
<dbReference type="EMBL" id="JQ815363">
    <property type="protein sequence ID" value="AFJ20419.1"/>
    <property type="molecule type" value="Genomic_DNA"/>
</dbReference>
<feature type="region of interest" description="Disordered" evidence="1">
    <location>
        <begin position="344"/>
        <end position="366"/>
    </location>
</feature>
<evidence type="ECO:0000313" key="3">
    <source>
        <dbReference type="Proteomes" id="UP000118426"/>
    </source>
</evidence>
<dbReference type="KEGG" id="vg:14011272"/>